<dbReference type="InterPro" id="IPR004837">
    <property type="entry name" value="NaCa_Exmemb"/>
</dbReference>
<evidence type="ECO:0000256" key="3">
    <source>
        <dbReference type="ARBA" id="ARBA00022989"/>
    </source>
</evidence>
<feature type="transmembrane region" description="Helical" evidence="5">
    <location>
        <begin position="303"/>
        <end position="320"/>
    </location>
</feature>
<dbReference type="PANTHER" id="PTHR10846">
    <property type="entry name" value="SODIUM/POTASSIUM/CALCIUM EXCHANGER"/>
    <property type="match status" value="1"/>
</dbReference>
<evidence type="ECO:0000256" key="2">
    <source>
        <dbReference type="ARBA" id="ARBA00022692"/>
    </source>
</evidence>
<feature type="transmembrane region" description="Helical" evidence="5">
    <location>
        <begin position="140"/>
        <end position="159"/>
    </location>
</feature>
<evidence type="ECO:0000313" key="7">
    <source>
        <dbReference type="EMBL" id="HHJ64152.1"/>
    </source>
</evidence>
<feature type="transmembrane region" description="Helical" evidence="5">
    <location>
        <begin position="246"/>
        <end position="266"/>
    </location>
</feature>
<dbReference type="Gene3D" id="1.20.1420.30">
    <property type="entry name" value="NCX, central ion-binding region"/>
    <property type="match status" value="1"/>
</dbReference>
<dbReference type="GO" id="GO:0006874">
    <property type="term" value="P:intracellular calcium ion homeostasis"/>
    <property type="evidence" value="ECO:0007669"/>
    <property type="project" value="TreeGrafter"/>
</dbReference>
<name>A0A7C5L2P4_AQUAO</name>
<keyword evidence="4 5" id="KW-0472">Membrane</keyword>
<dbReference type="GO" id="GO:0005886">
    <property type="term" value="C:plasma membrane"/>
    <property type="evidence" value="ECO:0007669"/>
    <property type="project" value="TreeGrafter"/>
</dbReference>
<evidence type="ECO:0000256" key="1">
    <source>
        <dbReference type="ARBA" id="ARBA00004141"/>
    </source>
</evidence>
<accession>A0A7C5L2P4</accession>
<feature type="transmembrane region" description="Helical" evidence="5">
    <location>
        <begin position="78"/>
        <end position="97"/>
    </location>
</feature>
<dbReference type="EMBL" id="DRNB01000163">
    <property type="protein sequence ID" value="HHJ64152.1"/>
    <property type="molecule type" value="Genomic_DNA"/>
</dbReference>
<proteinExistence type="predicted"/>
<dbReference type="Proteomes" id="UP000885792">
    <property type="component" value="Unassembled WGS sequence"/>
</dbReference>
<evidence type="ECO:0000256" key="4">
    <source>
        <dbReference type="ARBA" id="ARBA00023136"/>
    </source>
</evidence>
<comment type="subcellular location">
    <subcellularLocation>
        <location evidence="1">Membrane</location>
        <topology evidence="1">Multi-pass membrane protein</topology>
    </subcellularLocation>
</comment>
<gene>
    <name evidence="7" type="ORF">ENJ61_04515</name>
</gene>
<dbReference type="GO" id="GO:0008273">
    <property type="term" value="F:calcium, potassium:sodium antiporter activity"/>
    <property type="evidence" value="ECO:0007669"/>
    <property type="project" value="TreeGrafter"/>
</dbReference>
<feature type="transmembrane region" description="Helical" evidence="5">
    <location>
        <begin position="6"/>
        <end position="27"/>
    </location>
</feature>
<dbReference type="AlphaFoldDB" id="A0A7C5L2P4"/>
<keyword evidence="3 5" id="KW-1133">Transmembrane helix</keyword>
<reference evidence="7" key="1">
    <citation type="journal article" date="2020" name="mSystems">
        <title>Genome- and Community-Level Interaction Insights into Carbon Utilization and Element Cycling Functions of Hydrothermarchaeota in Hydrothermal Sediment.</title>
        <authorList>
            <person name="Zhou Z."/>
            <person name="Liu Y."/>
            <person name="Xu W."/>
            <person name="Pan J."/>
            <person name="Luo Z.H."/>
            <person name="Li M."/>
        </authorList>
    </citation>
    <scope>NUCLEOTIDE SEQUENCE [LARGE SCALE GENOMIC DNA]</scope>
    <source>
        <strain evidence="7">HyVt-501</strain>
    </source>
</reference>
<feature type="domain" description="Sodium/calcium exchanger membrane region" evidence="6">
    <location>
        <begin position="10"/>
        <end position="155"/>
    </location>
</feature>
<evidence type="ECO:0000259" key="6">
    <source>
        <dbReference type="Pfam" id="PF01699"/>
    </source>
</evidence>
<feature type="domain" description="Sodium/calcium exchanger membrane region" evidence="6">
    <location>
        <begin position="178"/>
        <end position="318"/>
    </location>
</feature>
<keyword evidence="2 5" id="KW-0812">Transmembrane</keyword>
<feature type="transmembrane region" description="Helical" evidence="5">
    <location>
        <begin position="272"/>
        <end position="291"/>
    </location>
</feature>
<sequence>MNGDLWINLLKLLVGIGVLVKGADLLIAGAAGLARRAGVPEFVIGLTLVAFGTSLPELTVNIQASLESASEITLGNVIGSNIANILLILGVAGLIRPLSIHRTFVKKEIPLNFLSIVLLFAMVGDRLLDGSATAYVSRSEGLVLMTTFVGYLYFLAAFLEREAVDEDSARLSYVRGGIYVAVGLIGLALGSEWTVDGGVNLALELGVSQTLVGLFLIAVGTSLPELLTSAMAAYRGNPDIALGNVAGSNIFNISLVLGASSLINPIPVPDVIFKDIVLLAVATLVLFLSNYLGRKYTVSRPEAFVFLIIYTAYAVLSWYAEVKG</sequence>
<feature type="transmembrane region" description="Helical" evidence="5">
    <location>
        <begin position="109"/>
        <end position="128"/>
    </location>
</feature>
<comment type="caution">
    <text evidence="7">The sequence shown here is derived from an EMBL/GenBank/DDBJ whole genome shotgun (WGS) entry which is preliminary data.</text>
</comment>
<evidence type="ECO:0000256" key="5">
    <source>
        <dbReference type="SAM" id="Phobius"/>
    </source>
</evidence>
<feature type="transmembrane region" description="Helical" evidence="5">
    <location>
        <begin position="211"/>
        <end position="234"/>
    </location>
</feature>
<dbReference type="GO" id="GO:0005262">
    <property type="term" value="F:calcium channel activity"/>
    <property type="evidence" value="ECO:0007669"/>
    <property type="project" value="TreeGrafter"/>
</dbReference>
<protein>
    <submittedName>
        <fullName evidence="7">Calcium/sodium antiporter</fullName>
    </submittedName>
</protein>
<dbReference type="InterPro" id="IPR004481">
    <property type="entry name" value="K/Na/Ca-exchanger"/>
</dbReference>
<organism evidence="7">
    <name type="scientific">Aquifex aeolicus</name>
    <dbReference type="NCBI Taxonomy" id="63363"/>
    <lineage>
        <taxon>Bacteria</taxon>
        <taxon>Pseudomonadati</taxon>
        <taxon>Aquificota</taxon>
        <taxon>Aquificia</taxon>
        <taxon>Aquificales</taxon>
        <taxon>Aquificaceae</taxon>
        <taxon>Aquifex</taxon>
    </lineage>
</organism>
<dbReference type="NCBIfam" id="TIGR00367">
    <property type="entry name" value="calcium/sodium antiporter"/>
    <property type="match status" value="1"/>
</dbReference>
<dbReference type="Pfam" id="PF01699">
    <property type="entry name" value="Na_Ca_ex"/>
    <property type="match status" value="2"/>
</dbReference>
<dbReference type="PANTHER" id="PTHR10846:SF8">
    <property type="entry name" value="INNER MEMBRANE PROTEIN YRBG"/>
    <property type="match status" value="1"/>
</dbReference>
<dbReference type="InterPro" id="IPR044880">
    <property type="entry name" value="NCX_ion-bd_dom_sf"/>
</dbReference>
<feature type="transmembrane region" description="Helical" evidence="5">
    <location>
        <begin position="171"/>
        <end position="191"/>
    </location>
</feature>